<comment type="caution">
    <text evidence="1">The sequence shown here is derived from an EMBL/GenBank/DDBJ whole genome shotgun (WGS) entry which is preliminary data.</text>
</comment>
<dbReference type="EMBL" id="RBNJ01007657">
    <property type="protein sequence ID" value="RUS27850.1"/>
    <property type="molecule type" value="Genomic_DNA"/>
</dbReference>
<reference evidence="1 2" key="1">
    <citation type="journal article" date="2018" name="New Phytol.">
        <title>Phylogenomics of Endogonaceae and evolution of mycorrhizas within Mucoromycota.</title>
        <authorList>
            <person name="Chang Y."/>
            <person name="Desiro A."/>
            <person name="Na H."/>
            <person name="Sandor L."/>
            <person name="Lipzen A."/>
            <person name="Clum A."/>
            <person name="Barry K."/>
            <person name="Grigoriev I.V."/>
            <person name="Martin F.M."/>
            <person name="Stajich J.E."/>
            <person name="Smith M.E."/>
            <person name="Bonito G."/>
            <person name="Spatafora J.W."/>
        </authorList>
    </citation>
    <scope>NUCLEOTIDE SEQUENCE [LARGE SCALE GENOMIC DNA]</scope>
    <source>
        <strain evidence="1 2">AD002</strain>
    </source>
</reference>
<sequence length="58" mass="6711">MKLQFCFGVSSFNRLVRLPSMCRGDYRGRIFGMRQICGLRTTVAVPYQHSVMRSQPLN</sequence>
<evidence type="ECO:0000313" key="2">
    <source>
        <dbReference type="Proteomes" id="UP000274822"/>
    </source>
</evidence>
<dbReference type="Proteomes" id="UP000274822">
    <property type="component" value="Unassembled WGS sequence"/>
</dbReference>
<name>A0A433QDJ0_9FUNG</name>
<dbReference type="AlphaFoldDB" id="A0A433QDJ0"/>
<keyword evidence="2" id="KW-1185">Reference proteome</keyword>
<protein>
    <submittedName>
        <fullName evidence="1">Uncharacterized protein</fullName>
    </submittedName>
</protein>
<evidence type="ECO:0000313" key="1">
    <source>
        <dbReference type="EMBL" id="RUS27850.1"/>
    </source>
</evidence>
<accession>A0A433QDJ0</accession>
<gene>
    <name evidence="1" type="ORF">BC938DRAFT_482646</name>
</gene>
<proteinExistence type="predicted"/>
<organism evidence="1 2">
    <name type="scientific">Jimgerdemannia flammicorona</name>
    <dbReference type="NCBI Taxonomy" id="994334"/>
    <lineage>
        <taxon>Eukaryota</taxon>
        <taxon>Fungi</taxon>
        <taxon>Fungi incertae sedis</taxon>
        <taxon>Mucoromycota</taxon>
        <taxon>Mucoromycotina</taxon>
        <taxon>Endogonomycetes</taxon>
        <taxon>Endogonales</taxon>
        <taxon>Endogonaceae</taxon>
        <taxon>Jimgerdemannia</taxon>
    </lineage>
</organism>